<name>A0A1G6XNZ6_9GAMM</name>
<protein>
    <submittedName>
        <fullName evidence="2">Uncharacterized conserved protein, LabA/DUF88 family</fullName>
    </submittedName>
</protein>
<sequence>MNRVAVFIDAGYLYASAIKLLTGIKQSRSAITLSYEDFLEYIIKQSEALTRRELLRVYWYDGTSSGPTGAHRKLAYQANVKLRLGMVSLAGEQKGVDSLLIMDMANLAQNRAMSDAVVLTGDEDIRVGVVLAQQYGVRVHLVGIADPDGERNQSSMLQQEADTTGLISLEELQKFATVNDRSGSEHGEDDEYGDDPAAAAMVQQLLDEAAASLIAMLNPEELIQARIGLGTGAQSVPPMLDRQLLTVGRQRMQRDLMPHEKRQLRARFVTQLKRAAPDPNEPAEG</sequence>
<gene>
    <name evidence="2" type="ORF">SAMN04488509_10755</name>
</gene>
<evidence type="ECO:0000313" key="3">
    <source>
        <dbReference type="Proteomes" id="UP000199603"/>
    </source>
</evidence>
<feature type="domain" description="NYN" evidence="1">
    <location>
        <begin position="3"/>
        <end position="163"/>
    </location>
</feature>
<dbReference type="Proteomes" id="UP000199603">
    <property type="component" value="Unassembled WGS sequence"/>
</dbReference>
<dbReference type="STRING" id="265719.SAMN04488509_10755"/>
<organism evidence="2 3">
    <name type="scientific">Aquimonas voraii</name>
    <dbReference type="NCBI Taxonomy" id="265719"/>
    <lineage>
        <taxon>Bacteria</taxon>
        <taxon>Pseudomonadati</taxon>
        <taxon>Pseudomonadota</taxon>
        <taxon>Gammaproteobacteria</taxon>
        <taxon>Lysobacterales</taxon>
        <taxon>Lysobacteraceae</taxon>
        <taxon>Aquimonas</taxon>
    </lineage>
</organism>
<dbReference type="EMBL" id="FNAG01000007">
    <property type="protein sequence ID" value="SDD79155.1"/>
    <property type="molecule type" value="Genomic_DNA"/>
</dbReference>
<keyword evidence="3" id="KW-1185">Reference proteome</keyword>
<evidence type="ECO:0000313" key="2">
    <source>
        <dbReference type="EMBL" id="SDD79155.1"/>
    </source>
</evidence>
<reference evidence="2 3" key="1">
    <citation type="submission" date="2016-10" db="EMBL/GenBank/DDBJ databases">
        <authorList>
            <person name="de Groot N.N."/>
        </authorList>
    </citation>
    <scope>NUCLEOTIDE SEQUENCE [LARGE SCALE GENOMIC DNA]</scope>
    <source>
        <strain evidence="2 3">DSM 16957</strain>
    </source>
</reference>
<dbReference type="InterPro" id="IPR021139">
    <property type="entry name" value="NYN"/>
</dbReference>
<accession>A0A1G6XNZ6</accession>
<proteinExistence type="predicted"/>
<evidence type="ECO:0000259" key="1">
    <source>
        <dbReference type="Pfam" id="PF01936"/>
    </source>
</evidence>
<dbReference type="RefSeq" id="WP_176764171.1">
    <property type="nucleotide sequence ID" value="NZ_FNAG01000007.1"/>
</dbReference>
<dbReference type="GO" id="GO:0004540">
    <property type="term" value="F:RNA nuclease activity"/>
    <property type="evidence" value="ECO:0007669"/>
    <property type="project" value="InterPro"/>
</dbReference>
<dbReference type="Pfam" id="PF01936">
    <property type="entry name" value="NYN"/>
    <property type="match status" value="1"/>
</dbReference>
<dbReference type="Gene3D" id="3.40.50.1010">
    <property type="entry name" value="5'-nuclease"/>
    <property type="match status" value="1"/>
</dbReference>
<dbReference type="AlphaFoldDB" id="A0A1G6XNZ6"/>